<gene>
    <name evidence="2" type="ORF">ADK37_31820</name>
</gene>
<organism evidence="2 3">
    <name type="scientific">Streptomyces resistomycificus</name>
    <dbReference type="NCBI Taxonomy" id="67356"/>
    <lineage>
        <taxon>Bacteria</taxon>
        <taxon>Bacillati</taxon>
        <taxon>Actinomycetota</taxon>
        <taxon>Actinomycetes</taxon>
        <taxon>Kitasatosporales</taxon>
        <taxon>Streptomycetaceae</taxon>
        <taxon>Streptomyces</taxon>
        <taxon>Streptomyces aurantiacus group</taxon>
    </lineage>
</organism>
<dbReference type="RefSeq" id="WP_053192731.1">
    <property type="nucleotide sequence ID" value="NZ_KQ948988.1"/>
</dbReference>
<dbReference type="eggNOG" id="ENOG502ZAMQ">
    <property type="taxonomic scope" value="Bacteria"/>
</dbReference>
<feature type="signal peptide" evidence="1">
    <location>
        <begin position="1"/>
        <end position="26"/>
    </location>
</feature>
<keyword evidence="1" id="KW-0732">Signal</keyword>
<dbReference type="AlphaFoldDB" id="A0A0L8KZG3"/>
<dbReference type="PATRIC" id="fig|67356.5.peg.6809"/>
<dbReference type="STRING" id="67356.AQJ84_01275"/>
<feature type="chain" id="PRO_5044366979" description="Secreted protein" evidence="1">
    <location>
        <begin position="27"/>
        <end position="423"/>
    </location>
</feature>
<dbReference type="Proteomes" id="UP000037251">
    <property type="component" value="Unassembled WGS sequence"/>
</dbReference>
<proteinExistence type="predicted"/>
<keyword evidence="3" id="KW-1185">Reference proteome</keyword>
<sequence length="423" mass="45290">MKHRGRHRRRRRGRALRAFLAGTALALTGAATIISASQATDGEDPGGLKPVTSAERIASLRLQEQLVPEATLDRLASTMGRPVGVSAVLDDADHSLRAAADCPAEDLEALPVEPAATRAHCWDAADTHSWRAGAVTTSGDADDDGLWGRNRVILSGWSQNATAGHGIARVAFVDANDLDRLTYTWVLLTVPVDGGRDYRALDSDVSGMVWYQDKLLVTASDGLYAFDMNRVQRATVDSAAVGRVRGGWSAHGSRYVLPAVGSYRPAGTDADRPTGLSLDRSTVPDSLVASGRAPADGDGPALLWRYSFGTDPARSGLPATDFAGRVDATEAYEAKADDVGGVLSYRSEWYLSRASEERDGRGTLWRQDGDEARATRCGSEDTQHCWSARTPSLSYWEATGEVWSQSGRMLFALPLASVDTALG</sequence>
<protein>
    <recommendedName>
        <fullName evidence="4">Secreted protein</fullName>
    </recommendedName>
</protein>
<name>A0A0L8KZG3_9ACTN</name>
<evidence type="ECO:0000256" key="1">
    <source>
        <dbReference type="SAM" id="SignalP"/>
    </source>
</evidence>
<evidence type="ECO:0000313" key="3">
    <source>
        <dbReference type="Proteomes" id="UP000037251"/>
    </source>
</evidence>
<comment type="caution">
    <text evidence="2">The sequence shown here is derived from an EMBL/GenBank/DDBJ whole genome shotgun (WGS) entry which is preliminary data.</text>
</comment>
<dbReference type="OrthoDB" id="618894at2"/>
<dbReference type="EMBL" id="LGUS01000199">
    <property type="protein sequence ID" value="KOG31211.1"/>
    <property type="molecule type" value="Genomic_DNA"/>
</dbReference>
<reference evidence="3" key="1">
    <citation type="submission" date="2015-07" db="EMBL/GenBank/DDBJ databases">
        <authorList>
            <person name="Ju K.-S."/>
            <person name="Doroghazi J.R."/>
            <person name="Metcalf W.W."/>
        </authorList>
    </citation>
    <scope>NUCLEOTIDE SEQUENCE [LARGE SCALE GENOMIC DNA]</scope>
    <source>
        <strain evidence="3">NRRL 2290</strain>
    </source>
</reference>
<evidence type="ECO:0008006" key="4">
    <source>
        <dbReference type="Google" id="ProtNLM"/>
    </source>
</evidence>
<accession>A0A0L8KZG3</accession>
<evidence type="ECO:0000313" key="2">
    <source>
        <dbReference type="EMBL" id="KOG31211.1"/>
    </source>
</evidence>